<comment type="similarity">
    <text evidence="3">Belongs to the nitrite and sulfite reductase 4Fe-4S domain family.</text>
</comment>
<dbReference type="Pfam" id="PF01077">
    <property type="entry name" value="NIR_SIR"/>
    <property type="match status" value="2"/>
</dbReference>
<evidence type="ECO:0000256" key="4">
    <source>
        <dbReference type="ARBA" id="ARBA00022485"/>
    </source>
</evidence>
<keyword evidence="13" id="KW-1185">Reference proteome</keyword>
<dbReference type="Gene3D" id="3.30.413.10">
    <property type="entry name" value="Sulfite Reductase Hemoprotein, domain 1"/>
    <property type="match status" value="2"/>
</dbReference>
<evidence type="ECO:0000256" key="8">
    <source>
        <dbReference type="ARBA" id="ARBA00023004"/>
    </source>
</evidence>
<evidence type="ECO:0000256" key="1">
    <source>
        <dbReference type="ARBA" id="ARBA00001929"/>
    </source>
</evidence>
<dbReference type="InterPro" id="IPR006067">
    <property type="entry name" value="NO2/SO3_Rdtase_4Fe4S_dom"/>
</dbReference>
<dbReference type="InterPro" id="IPR045854">
    <property type="entry name" value="NO2/SO3_Rdtase_4Fe4S_sf"/>
</dbReference>
<evidence type="ECO:0000256" key="7">
    <source>
        <dbReference type="ARBA" id="ARBA00023002"/>
    </source>
</evidence>
<dbReference type="SUPFAM" id="SSF55124">
    <property type="entry name" value="Nitrite/Sulfite reductase N-terminal domain-like"/>
    <property type="match status" value="2"/>
</dbReference>
<keyword evidence="9" id="KW-0411">Iron-sulfur</keyword>
<evidence type="ECO:0000256" key="9">
    <source>
        <dbReference type="ARBA" id="ARBA00023014"/>
    </source>
</evidence>
<feature type="domain" description="Nitrite/Sulfite reductase ferredoxin-like" evidence="11">
    <location>
        <begin position="73"/>
        <end position="133"/>
    </location>
</feature>
<dbReference type="InterPro" id="IPR005117">
    <property type="entry name" value="NiRdtase/SiRdtase_haem-b_fer"/>
</dbReference>
<evidence type="ECO:0000256" key="3">
    <source>
        <dbReference type="ARBA" id="ARBA00010429"/>
    </source>
</evidence>
<dbReference type="GO" id="GO:0046872">
    <property type="term" value="F:metal ion binding"/>
    <property type="evidence" value="ECO:0007669"/>
    <property type="project" value="UniProtKB-KW"/>
</dbReference>
<dbReference type="PANTHER" id="PTHR11493:SF47">
    <property type="entry name" value="SULFITE REDUCTASE [NADPH] SUBUNIT BETA"/>
    <property type="match status" value="1"/>
</dbReference>
<dbReference type="GO" id="GO:0051539">
    <property type="term" value="F:4 iron, 4 sulfur cluster binding"/>
    <property type="evidence" value="ECO:0007669"/>
    <property type="project" value="UniProtKB-KW"/>
</dbReference>
<reference evidence="12 13" key="1">
    <citation type="submission" date="2019-02" db="EMBL/GenBank/DDBJ databases">
        <title>Deep-cultivation of Planctomycetes and their phenomic and genomic characterization uncovers novel biology.</title>
        <authorList>
            <person name="Wiegand S."/>
            <person name="Jogler M."/>
            <person name="Boedeker C."/>
            <person name="Pinto D."/>
            <person name="Vollmers J."/>
            <person name="Rivas-Marin E."/>
            <person name="Kohn T."/>
            <person name="Peeters S.H."/>
            <person name="Heuer A."/>
            <person name="Rast P."/>
            <person name="Oberbeckmann S."/>
            <person name="Bunk B."/>
            <person name="Jeske O."/>
            <person name="Meyerdierks A."/>
            <person name="Storesund J.E."/>
            <person name="Kallscheuer N."/>
            <person name="Luecker S."/>
            <person name="Lage O.M."/>
            <person name="Pohl T."/>
            <person name="Merkel B.J."/>
            <person name="Hornburger P."/>
            <person name="Mueller R.-W."/>
            <person name="Bruemmer F."/>
            <person name="Labrenz M."/>
            <person name="Spormann A.M."/>
            <person name="Op Den Camp H."/>
            <person name="Overmann J."/>
            <person name="Amann R."/>
            <person name="Jetten M.S.M."/>
            <person name="Mascher T."/>
            <person name="Medema M.H."/>
            <person name="Devos D.P."/>
            <person name="Kaster A.-K."/>
            <person name="Ovreas L."/>
            <person name="Rohde M."/>
            <person name="Galperin M.Y."/>
            <person name="Jogler C."/>
        </authorList>
    </citation>
    <scope>NUCLEOTIDE SEQUENCE [LARGE SCALE GENOMIC DNA]</scope>
    <source>
        <strain evidence="12 13">KOR34</strain>
    </source>
</reference>
<keyword evidence="6" id="KW-0479">Metal-binding</keyword>
<keyword evidence="4" id="KW-0004">4Fe-4S</keyword>
<evidence type="ECO:0000259" key="11">
    <source>
        <dbReference type="Pfam" id="PF03460"/>
    </source>
</evidence>
<dbReference type="OrthoDB" id="9803707at2"/>
<evidence type="ECO:0000256" key="2">
    <source>
        <dbReference type="ARBA" id="ARBA00001966"/>
    </source>
</evidence>
<dbReference type="InterPro" id="IPR045169">
    <property type="entry name" value="NO2/SO3_Rdtase_4Fe4S_prot"/>
</dbReference>
<evidence type="ECO:0000313" key="13">
    <source>
        <dbReference type="Proteomes" id="UP000316714"/>
    </source>
</evidence>
<dbReference type="InterPro" id="IPR036136">
    <property type="entry name" value="Nit/Sulf_reduc_fer-like_dom_sf"/>
</dbReference>
<comment type="caution">
    <text evidence="12">The sequence shown here is derived from an EMBL/GenBank/DDBJ whole genome shotgun (WGS) entry which is preliminary data.</text>
</comment>
<evidence type="ECO:0000259" key="10">
    <source>
        <dbReference type="Pfam" id="PF01077"/>
    </source>
</evidence>
<dbReference type="NCBIfam" id="NF010029">
    <property type="entry name" value="PRK13504.1"/>
    <property type="match status" value="1"/>
</dbReference>
<accession>A0A5C5VGT5</accession>
<comment type="cofactor">
    <cofactor evidence="1">
        <name>siroheme</name>
        <dbReference type="ChEBI" id="CHEBI:60052"/>
    </cofactor>
</comment>
<feature type="domain" description="Nitrite/sulphite reductase 4Fe-4S" evidence="10">
    <location>
        <begin position="197"/>
        <end position="332"/>
    </location>
</feature>
<dbReference type="EMBL" id="SIHJ01000001">
    <property type="protein sequence ID" value="TWT37868.1"/>
    <property type="molecule type" value="Genomic_DNA"/>
</dbReference>
<dbReference type="GO" id="GO:0000103">
    <property type="term" value="P:sulfate assimilation"/>
    <property type="evidence" value="ECO:0007669"/>
    <property type="project" value="TreeGrafter"/>
</dbReference>
<sequence length="571" mass="63200">MSEAEEKLSPVEGIKVESNYLRGRIAEELMDGNPNLGKDTIQLIKFHGSYEQDDRDRRKEAKANKVPGGKYYSYMVRSAIPGGRISSEQLLAQLDLCDEVGNSTLRVTTRQGLQLHGVLKGNLKKVIRRINEVQLTTIAACGDVRRNVMCSPAPFKNNRVYDQLQAISDRIADETMPRTPAYHELWLTDDAGEKTLAGGGAPQEEVEPLYGPTYLPRKFKMGVALPGDNSADVYSQDIGLLGIVEGGEVVGYNFVVGGGFGVTPSASKTFARVASPLGYVPADKVLDVIKAVMKVQRDFGNRSDRKRARMKYLIHDWGAEKFKQKVEEYLGEGIEDSRPMNVNGHDDCIGWHEQGDGQWFYGLNIENGRIKDEGDFRLKTALREVCTSLAPPMRLTPHQGLVFCDIKAEDKERLKSILTSHGVPLSEQFSTVRRWSMACPALPLCGLAVTESERILPTMMDALEKELDSLGLGGERFTTRMTGCPNGCARPYNSDVGLVGKTKGKYTLFLGGRVEGDRLNWIYKDLVPEDEVVATLSPVLKHFKEGRHEGEAFGDYCDRIGRDALLAACDA</sequence>
<dbReference type="GO" id="GO:0050311">
    <property type="term" value="F:sulfite reductase (ferredoxin) activity"/>
    <property type="evidence" value="ECO:0007669"/>
    <property type="project" value="UniProtKB-EC"/>
</dbReference>
<gene>
    <name evidence="12" type="primary">sir_1</name>
    <name evidence="12" type="ORF">KOR34_28340</name>
</gene>
<organism evidence="12 13">
    <name type="scientific">Posidoniimonas corsicana</name>
    <dbReference type="NCBI Taxonomy" id="1938618"/>
    <lineage>
        <taxon>Bacteria</taxon>
        <taxon>Pseudomonadati</taxon>
        <taxon>Planctomycetota</taxon>
        <taxon>Planctomycetia</taxon>
        <taxon>Pirellulales</taxon>
        <taxon>Lacipirellulaceae</taxon>
        <taxon>Posidoniimonas</taxon>
    </lineage>
</organism>
<comment type="cofactor">
    <cofactor evidence="2">
        <name>[4Fe-4S] cluster</name>
        <dbReference type="ChEBI" id="CHEBI:49883"/>
    </cofactor>
</comment>
<evidence type="ECO:0000313" key="12">
    <source>
        <dbReference type="EMBL" id="TWT37868.1"/>
    </source>
</evidence>
<evidence type="ECO:0000256" key="6">
    <source>
        <dbReference type="ARBA" id="ARBA00022723"/>
    </source>
</evidence>
<dbReference type="PRINTS" id="PR00397">
    <property type="entry name" value="SIROHAEM"/>
</dbReference>
<proteinExistence type="inferred from homology"/>
<dbReference type="Pfam" id="PF03460">
    <property type="entry name" value="NIR_SIR_ferr"/>
    <property type="match status" value="2"/>
</dbReference>
<dbReference type="InterPro" id="IPR006066">
    <property type="entry name" value="NO2/SO3_Rdtase_FeS/sirohaem_BS"/>
</dbReference>
<feature type="domain" description="Nitrite/Sulfite reductase ferredoxin-like" evidence="11">
    <location>
        <begin position="353"/>
        <end position="419"/>
    </location>
</feature>
<dbReference type="FunFam" id="3.30.413.10:FF:000014">
    <property type="entry name" value="Sulfite reductase [ferredoxin], chloroplastic"/>
    <property type="match status" value="1"/>
</dbReference>
<name>A0A5C5VGT5_9BACT</name>
<dbReference type="RefSeq" id="WP_146565173.1">
    <property type="nucleotide sequence ID" value="NZ_SIHJ01000001.1"/>
</dbReference>
<evidence type="ECO:0000256" key="5">
    <source>
        <dbReference type="ARBA" id="ARBA00022617"/>
    </source>
</evidence>
<dbReference type="Proteomes" id="UP000316714">
    <property type="component" value="Unassembled WGS sequence"/>
</dbReference>
<keyword evidence="5" id="KW-0349">Heme</keyword>
<keyword evidence="8" id="KW-0408">Iron</keyword>
<dbReference type="AlphaFoldDB" id="A0A5C5VGT5"/>
<keyword evidence="7 12" id="KW-0560">Oxidoreductase</keyword>
<dbReference type="GO" id="GO:0009337">
    <property type="term" value="C:sulfite reductase complex (NADPH)"/>
    <property type="evidence" value="ECO:0007669"/>
    <property type="project" value="TreeGrafter"/>
</dbReference>
<dbReference type="GO" id="GO:0016002">
    <property type="term" value="F:sulfite reductase activity"/>
    <property type="evidence" value="ECO:0007669"/>
    <property type="project" value="TreeGrafter"/>
</dbReference>
<dbReference type="GO" id="GO:0020037">
    <property type="term" value="F:heme binding"/>
    <property type="evidence" value="ECO:0007669"/>
    <property type="project" value="InterPro"/>
</dbReference>
<feature type="domain" description="Nitrite/sulphite reductase 4Fe-4S" evidence="10">
    <location>
        <begin position="436"/>
        <end position="569"/>
    </location>
</feature>
<dbReference type="SUPFAM" id="SSF56014">
    <property type="entry name" value="Nitrite and sulphite reductase 4Fe-4S domain-like"/>
    <property type="match status" value="2"/>
</dbReference>
<protein>
    <submittedName>
        <fullName evidence="12">Sulfite reductase [ferredoxin]</fullName>
        <ecNumber evidence="12">1.8.7.1</ecNumber>
    </submittedName>
</protein>
<dbReference type="PROSITE" id="PS00365">
    <property type="entry name" value="NIR_SIR"/>
    <property type="match status" value="1"/>
</dbReference>
<dbReference type="EC" id="1.8.7.1" evidence="12"/>
<dbReference type="Gene3D" id="3.90.480.20">
    <property type="match status" value="2"/>
</dbReference>
<dbReference type="PANTHER" id="PTHR11493">
    <property type="entry name" value="SULFITE REDUCTASE [NADPH] SUBUNIT BETA-RELATED"/>
    <property type="match status" value="1"/>
</dbReference>